<dbReference type="EMBL" id="FR824357">
    <property type="protein sequence ID" value="CCA25670.1"/>
    <property type="molecule type" value="Genomic_DNA"/>
</dbReference>
<evidence type="ECO:0000256" key="1">
    <source>
        <dbReference type="SAM" id="MobiDB-lite"/>
    </source>
</evidence>
<evidence type="ECO:0000313" key="2">
    <source>
        <dbReference type="EMBL" id="CCA25670.1"/>
    </source>
</evidence>
<dbReference type="HOGENOM" id="CLU_1985714_0_0_1"/>
<organism evidence="2">
    <name type="scientific">Albugo laibachii Nc14</name>
    <dbReference type="NCBI Taxonomy" id="890382"/>
    <lineage>
        <taxon>Eukaryota</taxon>
        <taxon>Sar</taxon>
        <taxon>Stramenopiles</taxon>
        <taxon>Oomycota</taxon>
        <taxon>Peronosporomycetes</taxon>
        <taxon>Albuginales</taxon>
        <taxon>Albuginaceae</taxon>
        <taxon>Albugo</taxon>
    </lineage>
</organism>
<sequence>MIAEDCINSNDYESHEPSCLSAFELPNPVCEYDTTLTMRRNSKPKKKPAFEFDLNMLRPPEPEYESYHDSMESHTSIRNKEPTDDTPSHNYDTSSTVIQYSMNDETGQFECFACLAFHGKVFLISI</sequence>
<reference evidence="2" key="2">
    <citation type="submission" date="2011-02" db="EMBL/GenBank/DDBJ databases">
        <authorList>
            <person name="MacLean D."/>
        </authorList>
    </citation>
    <scope>NUCLEOTIDE SEQUENCE</scope>
</reference>
<reference evidence="2" key="1">
    <citation type="journal article" date="2011" name="PLoS Biol.">
        <title>Gene gain and loss during evolution of obligate parasitism in the white rust pathogen of Arabidopsis thaliana.</title>
        <authorList>
            <person name="Kemen E."/>
            <person name="Gardiner A."/>
            <person name="Schultz-Larsen T."/>
            <person name="Kemen A.C."/>
            <person name="Balmuth A.L."/>
            <person name="Robert-Seilaniantz A."/>
            <person name="Bailey K."/>
            <person name="Holub E."/>
            <person name="Studholme D.J."/>
            <person name="Maclean D."/>
            <person name="Jones J.D."/>
        </authorList>
    </citation>
    <scope>NUCLEOTIDE SEQUENCE</scope>
</reference>
<feature type="compositionally biased region" description="Basic and acidic residues" evidence="1">
    <location>
        <begin position="78"/>
        <end position="87"/>
    </location>
</feature>
<dbReference type="AlphaFoldDB" id="F0WW52"/>
<protein>
    <submittedName>
        <fullName evidence="2">AlNc14C312G10496 protein</fullName>
    </submittedName>
</protein>
<gene>
    <name evidence="2" type="primary">AlNc14C312G10496</name>
    <name evidence="2" type="ORF">ALNC14_118140</name>
</gene>
<proteinExistence type="predicted"/>
<feature type="region of interest" description="Disordered" evidence="1">
    <location>
        <begin position="61"/>
        <end position="92"/>
    </location>
</feature>
<name>F0WW52_9STRA</name>
<accession>F0WW52</accession>